<organism evidence="2 3">
    <name type="scientific">Liparis tanakae</name>
    <name type="common">Tanaka's snailfish</name>
    <dbReference type="NCBI Taxonomy" id="230148"/>
    <lineage>
        <taxon>Eukaryota</taxon>
        <taxon>Metazoa</taxon>
        <taxon>Chordata</taxon>
        <taxon>Craniata</taxon>
        <taxon>Vertebrata</taxon>
        <taxon>Euteleostomi</taxon>
        <taxon>Actinopterygii</taxon>
        <taxon>Neopterygii</taxon>
        <taxon>Teleostei</taxon>
        <taxon>Neoteleostei</taxon>
        <taxon>Acanthomorphata</taxon>
        <taxon>Eupercaria</taxon>
        <taxon>Perciformes</taxon>
        <taxon>Cottioidei</taxon>
        <taxon>Cottales</taxon>
        <taxon>Liparidae</taxon>
        <taxon>Liparis</taxon>
    </lineage>
</organism>
<evidence type="ECO:0000256" key="1">
    <source>
        <dbReference type="SAM" id="MobiDB-lite"/>
    </source>
</evidence>
<protein>
    <submittedName>
        <fullName evidence="2">Uncharacterized protein</fullName>
    </submittedName>
</protein>
<reference evidence="2 3" key="1">
    <citation type="submission" date="2019-03" db="EMBL/GenBank/DDBJ databases">
        <title>First draft genome of Liparis tanakae, snailfish: a comprehensive survey of snailfish specific genes.</title>
        <authorList>
            <person name="Kim W."/>
            <person name="Song I."/>
            <person name="Jeong J.-H."/>
            <person name="Kim D."/>
            <person name="Kim S."/>
            <person name="Ryu S."/>
            <person name="Song J.Y."/>
            <person name="Lee S.K."/>
        </authorList>
    </citation>
    <scope>NUCLEOTIDE SEQUENCE [LARGE SCALE GENOMIC DNA]</scope>
    <source>
        <tissue evidence="2">Muscle</tissue>
    </source>
</reference>
<feature type="region of interest" description="Disordered" evidence="1">
    <location>
        <begin position="1"/>
        <end position="57"/>
    </location>
</feature>
<name>A0A4Z2ILP8_9TELE</name>
<dbReference type="EMBL" id="SRLO01000076">
    <property type="protein sequence ID" value="TNN78122.1"/>
    <property type="molecule type" value="Genomic_DNA"/>
</dbReference>
<evidence type="ECO:0000313" key="3">
    <source>
        <dbReference type="Proteomes" id="UP000314294"/>
    </source>
</evidence>
<evidence type="ECO:0000313" key="2">
    <source>
        <dbReference type="EMBL" id="TNN78122.1"/>
    </source>
</evidence>
<feature type="region of interest" description="Disordered" evidence="1">
    <location>
        <begin position="155"/>
        <end position="182"/>
    </location>
</feature>
<keyword evidence="3" id="KW-1185">Reference proteome</keyword>
<feature type="region of interest" description="Disordered" evidence="1">
    <location>
        <begin position="100"/>
        <end position="131"/>
    </location>
</feature>
<dbReference type="AlphaFoldDB" id="A0A4Z2ILP8"/>
<dbReference type="OrthoDB" id="10542012at2759"/>
<sequence length="188" mass="19771">MAPGKHQSIRIRSVDSFSFSNNQAGGGLLHPPPSQSQSENISDGARHSQQELLQSSPVLFPDEAVEHRVQAAVGVSQAHSQGEGVRLGVVERFAKGHQVKLDEHPPQGESLIGQPTDEEGQNDDGQGAGDFGAAAVASSLILGPLRGALVDLAAHGAPAQDESQEEEVAHGDDNQGNYKSQEDFLCLV</sequence>
<gene>
    <name evidence="2" type="ORF">EYF80_011627</name>
</gene>
<proteinExistence type="predicted"/>
<accession>A0A4Z2ILP8</accession>
<comment type="caution">
    <text evidence="2">The sequence shown here is derived from an EMBL/GenBank/DDBJ whole genome shotgun (WGS) entry which is preliminary data.</text>
</comment>
<dbReference type="Proteomes" id="UP000314294">
    <property type="component" value="Unassembled WGS sequence"/>
</dbReference>